<reference evidence="2" key="1">
    <citation type="submission" date="2020-12" db="UniProtKB">
        <authorList>
            <consortium name="WormBaseParasite"/>
        </authorList>
    </citation>
    <scope>IDENTIFICATION</scope>
    <source>
        <strain evidence="2">MHco3</strain>
    </source>
</reference>
<proteinExistence type="predicted"/>
<name>A0A7I4Y1Q0_HAECO</name>
<evidence type="ECO:0000313" key="1">
    <source>
        <dbReference type="Proteomes" id="UP000025227"/>
    </source>
</evidence>
<dbReference type="AlphaFoldDB" id="A0A7I4Y1Q0"/>
<protein>
    <submittedName>
        <fullName evidence="2">Craniofacial development protein 2-like</fullName>
    </submittedName>
</protein>
<evidence type="ECO:0000313" key="2">
    <source>
        <dbReference type="WBParaSite" id="HCON_00039540-00001"/>
    </source>
</evidence>
<dbReference type="SUPFAM" id="SSF56219">
    <property type="entry name" value="DNase I-like"/>
    <property type="match status" value="1"/>
</dbReference>
<keyword evidence="1" id="KW-1185">Reference proteome</keyword>
<dbReference type="Gene3D" id="3.60.10.10">
    <property type="entry name" value="Endonuclease/exonuclease/phosphatase"/>
    <property type="match status" value="1"/>
</dbReference>
<dbReference type="InterPro" id="IPR036691">
    <property type="entry name" value="Endo/exonu/phosph_ase_sf"/>
</dbReference>
<dbReference type="Proteomes" id="UP000025227">
    <property type="component" value="Unplaced"/>
</dbReference>
<accession>A0A7I4Y1Q0</accession>
<organism evidence="1 2">
    <name type="scientific">Haemonchus contortus</name>
    <name type="common">Barber pole worm</name>
    <dbReference type="NCBI Taxonomy" id="6289"/>
    <lineage>
        <taxon>Eukaryota</taxon>
        <taxon>Metazoa</taxon>
        <taxon>Ecdysozoa</taxon>
        <taxon>Nematoda</taxon>
        <taxon>Chromadorea</taxon>
        <taxon>Rhabditida</taxon>
        <taxon>Rhabditina</taxon>
        <taxon>Rhabditomorpha</taxon>
        <taxon>Strongyloidea</taxon>
        <taxon>Trichostrongylidae</taxon>
        <taxon>Haemonchus</taxon>
    </lineage>
</organism>
<sequence length="160" mass="18302">MTNTALFDVHGEHSEPLILLHKGEVVVDQEQLPKGRWFFVSPNFSKHVKSVTFHGPRLAILTAYLSRDSQVTIIQAFAPTADSDEEQHYNFYEQLEELERKQRGYVVVMGDFNARVGSRKHGKVFIGPHSAEERNEPGERLASFCELHHLYHGNSRFLGI</sequence>
<dbReference type="OrthoDB" id="5818039at2759"/>
<dbReference type="OMA" id="QHYNFYE"/>
<dbReference type="WBParaSite" id="HCON_00039540-00001">
    <property type="protein sequence ID" value="HCON_00039540-00001"/>
    <property type="gene ID" value="HCON_00039540"/>
</dbReference>